<dbReference type="GO" id="GO:0000278">
    <property type="term" value="P:mitotic cell cycle"/>
    <property type="evidence" value="ECO:0007669"/>
    <property type="project" value="TreeGrafter"/>
</dbReference>
<evidence type="ECO:0000256" key="2">
    <source>
        <dbReference type="ARBA" id="ARBA00023125"/>
    </source>
</evidence>
<name>A0AAD9IDW1_PROWI</name>
<feature type="domain" description="Myb-like" evidence="4">
    <location>
        <begin position="74"/>
        <end position="124"/>
    </location>
</feature>
<dbReference type="PROSITE" id="PS51294">
    <property type="entry name" value="HTH_MYB"/>
    <property type="match status" value="2"/>
</dbReference>
<gene>
    <name evidence="6" type="ORF">QBZ16_001689</name>
</gene>
<dbReference type="SUPFAM" id="SSF46689">
    <property type="entry name" value="Homeodomain-like"/>
    <property type="match status" value="1"/>
</dbReference>
<evidence type="ECO:0000259" key="4">
    <source>
        <dbReference type="PROSITE" id="PS50090"/>
    </source>
</evidence>
<comment type="caution">
    <text evidence="6">The sequence shown here is derived from an EMBL/GenBank/DDBJ whole genome shotgun (WGS) entry which is preliminary data.</text>
</comment>
<dbReference type="CDD" id="cd00167">
    <property type="entry name" value="SANT"/>
    <property type="match status" value="2"/>
</dbReference>
<organism evidence="6 7">
    <name type="scientific">Prototheca wickerhamii</name>
    <dbReference type="NCBI Taxonomy" id="3111"/>
    <lineage>
        <taxon>Eukaryota</taxon>
        <taxon>Viridiplantae</taxon>
        <taxon>Chlorophyta</taxon>
        <taxon>core chlorophytes</taxon>
        <taxon>Trebouxiophyceae</taxon>
        <taxon>Chlorellales</taxon>
        <taxon>Chlorellaceae</taxon>
        <taxon>Prototheca</taxon>
    </lineage>
</organism>
<feature type="region of interest" description="Disordered" evidence="3">
    <location>
        <begin position="225"/>
        <end position="305"/>
    </location>
</feature>
<keyword evidence="7" id="KW-1185">Reference proteome</keyword>
<sequence>MLFEHVAAYGVEDWKQTGASAFKGSNPEDTCRPEDETIIRLVELHGAKQWTLVASHLKGRLGKQCRERWHNHLNPAIKHGQWTREEDEVIVRFHRAHGNQWARLAHFVPGRTDNALKNHWNSTLRRKVEQGQFEGLAPWESGTEAAQETLGLPMYAELPAALSAAPGGPLGDLSLASLLPGEEPAPWARTASSYRIPEPTGPYQVSSSTVPMGEHADACVASAAHDNSAPAHPTVRTSKRPRKAAHPGPDFVSTFVETEAEAAAPSGKGQAPVCDEASAQHEAPTDAPAGTTAPLPIAGGSSARTEPYGELASPLLFGSWLGTTQEAPALATAGSFGRSPAAPASGLPASVLAPRQGSTLHPDTWTSLVELGIDSPNLCALPRAAETPLQGLRVAPPGGAGCVGTPTLLVFGSGTKGGTAFGAQTDSAAARRGATRRCARALAPVDDADGGCPPRSSTSFSAWARPALGEAGSYTAEGGAEDADFERAGAAPPLTARRALSGMGAMPSDEAPARGGKMFGVPGVPSPLDVGSPIALTVPLLLSPLLGPNTGDRLPLFRGLDEDSLLFPPSSAKGRAQRKTAGQSSPAGGPRRAVARGARRSRARAAAGSELASALHSLLDVAAWAPEAAWADARGWEASDRVGLDKVAAEQAWHGAADWLDQPSWLPGDCLQDASLPAGLRQAVKLASALSEGIPNGCGAVSAARTEDTLRTLQAAQWDGCELYAAAAELCAPAATPCR</sequence>
<dbReference type="InterPro" id="IPR017930">
    <property type="entry name" value="Myb_dom"/>
</dbReference>
<evidence type="ECO:0000313" key="6">
    <source>
        <dbReference type="EMBL" id="KAK2075581.1"/>
    </source>
</evidence>
<dbReference type="InterPro" id="IPR009057">
    <property type="entry name" value="Homeodomain-like_sf"/>
</dbReference>
<dbReference type="Gene3D" id="1.10.10.60">
    <property type="entry name" value="Homeodomain-like"/>
    <property type="match status" value="2"/>
</dbReference>
<dbReference type="GO" id="GO:0005634">
    <property type="term" value="C:nucleus"/>
    <property type="evidence" value="ECO:0007669"/>
    <property type="project" value="TreeGrafter"/>
</dbReference>
<dbReference type="PANTHER" id="PTHR45614">
    <property type="entry name" value="MYB PROTEIN-RELATED"/>
    <property type="match status" value="1"/>
</dbReference>
<dbReference type="FunFam" id="1.10.10.60:FF:000010">
    <property type="entry name" value="Transcriptional activator Myb isoform A"/>
    <property type="match status" value="1"/>
</dbReference>
<feature type="compositionally biased region" description="Low complexity" evidence="3">
    <location>
        <begin position="285"/>
        <end position="296"/>
    </location>
</feature>
<proteinExistence type="predicted"/>
<dbReference type="Pfam" id="PF00249">
    <property type="entry name" value="Myb_DNA-binding"/>
    <property type="match status" value="2"/>
</dbReference>
<keyword evidence="1" id="KW-0677">Repeat</keyword>
<keyword evidence="2" id="KW-0238">DNA-binding</keyword>
<dbReference type="InterPro" id="IPR050560">
    <property type="entry name" value="MYB_TF"/>
</dbReference>
<evidence type="ECO:0000256" key="1">
    <source>
        <dbReference type="ARBA" id="ARBA00022737"/>
    </source>
</evidence>
<dbReference type="GO" id="GO:0045944">
    <property type="term" value="P:positive regulation of transcription by RNA polymerase II"/>
    <property type="evidence" value="ECO:0007669"/>
    <property type="project" value="TreeGrafter"/>
</dbReference>
<dbReference type="AlphaFoldDB" id="A0AAD9IDW1"/>
<feature type="domain" description="HTH myb-type" evidence="5">
    <location>
        <begin position="74"/>
        <end position="128"/>
    </location>
</feature>
<evidence type="ECO:0000259" key="5">
    <source>
        <dbReference type="PROSITE" id="PS51294"/>
    </source>
</evidence>
<dbReference type="PANTHER" id="PTHR45614:SF25">
    <property type="entry name" value="MYB PROTEIN"/>
    <property type="match status" value="1"/>
</dbReference>
<accession>A0AAD9IDW1</accession>
<dbReference type="Proteomes" id="UP001255856">
    <property type="component" value="Unassembled WGS sequence"/>
</dbReference>
<reference evidence="6" key="1">
    <citation type="submission" date="2021-01" db="EMBL/GenBank/DDBJ databases">
        <authorList>
            <person name="Eckstrom K.M.E."/>
        </authorList>
    </citation>
    <scope>NUCLEOTIDE SEQUENCE</scope>
    <source>
        <strain evidence="6">UVCC 0001</strain>
    </source>
</reference>
<feature type="domain" description="HTH myb-type" evidence="5">
    <location>
        <begin position="34"/>
        <end position="73"/>
    </location>
</feature>
<evidence type="ECO:0000256" key="3">
    <source>
        <dbReference type="SAM" id="MobiDB-lite"/>
    </source>
</evidence>
<feature type="compositionally biased region" description="Low complexity" evidence="3">
    <location>
        <begin position="339"/>
        <end position="354"/>
    </location>
</feature>
<dbReference type="SMART" id="SM00717">
    <property type="entry name" value="SANT"/>
    <property type="match status" value="2"/>
</dbReference>
<dbReference type="EMBL" id="JASFZW010000014">
    <property type="protein sequence ID" value="KAK2075581.1"/>
    <property type="molecule type" value="Genomic_DNA"/>
</dbReference>
<dbReference type="GO" id="GO:0000978">
    <property type="term" value="F:RNA polymerase II cis-regulatory region sequence-specific DNA binding"/>
    <property type="evidence" value="ECO:0007669"/>
    <property type="project" value="TreeGrafter"/>
</dbReference>
<dbReference type="GO" id="GO:0000981">
    <property type="term" value="F:DNA-binding transcription factor activity, RNA polymerase II-specific"/>
    <property type="evidence" value="ECO:0007669"/>
    <property type="project" value="TreeGrafter"/>
</dbReference>
<feature type="domain" description="Myb-like" evidence="4">
    <location>
        <begin position="32"/>
        <end position="73"/>
    </location>
</feature>
<evidence type="ECO:0000313" key="7">
    <source>
        <dbReference type="Proteomes" id="UP001255856"/>
    </source>
</evidence>
<dbReference type="PROSITE" id="PS50090">
    <property type="entry name" value="MYB_LIKE"/>
    <property type="match status" value="2"/>
</dbReference>
<dbReference type="InterPro" id="IPR001005">
    <property type="entry name" value="SANT/Myb"/>
</dbReference>
<protein>
    <submittedName>
        <fullName evidence="6">Uncharacterized protein</fullName>
    </submittedName>
</protein>
<feature type="region of interest" description="Disordered" evidence="3">
    <location>
        <begin position="334"/>
        <end position="355"/>
    </location>
</feature>
<feature type="region of interest" description="Disordered" evidence="3">
    <location>
        <begin position="567"/>
        <end position="600"/>
    </location>
</feature>